<dbReference type="EMBL" id="JAOVZW010000011">
    <property type="protein sequence ID" value="MCX8524284.1"/>
    <property type="molecule type" value="Genomic_DNA"/>
</dbReference>
<comment type="caution">
    <text evidence="1">The sequence shown here is derived from an EMBL/GenBank/DDBJ whole genome shotgun (WGS) entry which is preliminary data.</text>
</comment>
<sequence length="251" mass="29506">MKNYDEFAEAELQKLIPLQEKFKQEYDLDSFANWFYESDASILRLYNDDEDEIFFKYIPIGSYSLSSETWMWSWFNNSSAESNKSETLKIKQFGKEHNYKKLIDGTFASDKYDGWEFLATGLSILGGIGVYKVNSENLENYFLLTEIIEDKSSEEIRKIKQKIVDCENHGLGRPAFVCQHLNRETPNGFKEAFETSLGMELDEDDDFQAWCDDCEKVRSENKGWNDETMEFAKIKLVCEECYFDLKEFNQK</sequence>
<evidence type="ECO:0000313" key="1">
    <source>
        <dbReference type="EMBL" id="MCX8524284.1"/>
    </source>
</evidence>
<dbReference type="Proteomes" id="UP001073122">
    <property type="component" value="Unassembled WGS sequence"/>
</dbReference>
<dbReference type="InterPro" id="IPR049249">
    <property type="entry name" value="DUF6882"/>
</dbReference>
<accession>A0ABT3XQ88</accession>
<proteinExistence type="predicted"/>
<reference evidence="1" key="1">
    <citation type="submission" date="2022-10" db="EMBL/GenBank/DDBJ databases">
        <title>Chryseobacterium sp. nov., a novel bacterial species.</title>
        <authorList>
            <person name="Cao Y."/>
        </authorList>
    </citation>
    <scope>NUCLEOTIDE SEQUENCE</scope>
    <source>
        <strain evidence="1">CCTCC AB2015118</strain>
    </source>
</reference>
<protein>
    <submittedName>
        <fullName evidence="1">Uncharacterized protein</fullName>
    </submittedName>
</protein>
<organism evidence="1 2">
    <name type="scientific">Chryseobacterium formosus</name>
    <dbReference type="NCBI Taxonomy" id="1537363"/>
    <lineage>
        <taxon>Bacteria</taxon>
        <taxon>Pseudomonadati</taxon>
        <taxon>Bacteroidota</taxon>
        <taxon>Flavobacteriia</taxon>
        <taxon>Flavobacteriales</taxon>
        <taxon>Weeksellaceae</taxon>
        <taxon>Chryseobacterium group</taxon>
        <taxon>Chryseobacterium</taxon>
    </lineage>
</organism>
<evidence type="ECO:0000313" key="2">
    <source>
        <dbReference type="Proteomes" id="UP001073122"/>
    </source>
</evidence>
<dbReference type="RefSeq" id="WP_267265587.1">
    <property type="nucleotide sequence ID" value="NZ_JAOVZW010000011.1"/>
</dbReference>
<name>A0ABT3XQ88_9FLAO</name>
<gene>
    <name evidence="1" type="ORF">OF897_10215</name>
</gene>
<keyword evidence="2" id="KW-1185">Reference proteome</keyword>
<dbReference type="Pfam" id="PF21813">
    <property type="entry name" value="DUF6882"/>
    <property type="match status" value="1"/>
</dbReference>